<accession>A0A9W3I4Q4</accession>
<dbReference type="EMBL" id="HQ241818">
    <property type="protein sequence ID" value="ADZ39820.1"/>
    <property type="molecule type" value="Genomic_DNA"/>
</dbReference>
<feature type="transmembrane region" description="Helical" evidence="1">
    <location>
        <begin position="217"/>
        <end position="238"/>
    </location>
</feature>
<organism evidence="2 3">
    <name type="scientific">Simian adenovirus 48</name>
    <dbReference type="NCBI Taxonomy" id="995021"/>
    <lineage>
        <taxon>Viruses</taxon>
        <taxon>Varidnaviria</taxon>
        <taxon>Bamfordvirae</taxon>
        <taxon>Preplasmiviricota</taxon>
        <taxon>Polisuviricotina</taxon>
        <taxon>Pharingeaviricetes</taxon>
        <taxon>Rowavirales</taxon>
        <taxon>Adenoviridae</taxon>
        <taxon>Mastadenovirus</taxon>
        <taxon>Mastadenovirus simiae</taxon>
        <taxon>Simian mastadenovirus A</taxon>
    </lineage>
</organism>
<evidence type="ECO:0000256" key="1">
    <source>
        <dbReference type="SAM" id="Phobius"/>
    </source>
</evidence>
<sequence length="263" mass="30578">MIWNIFLVFSLLANTKADDIYATPIYIEAGSHDVITLTLENDNYDDISWFKSQYSNNDSHFLGTKLCSNNHYFPSNLKYTCLRNHFYLYEVSSDYEGLFNAKITYNSTVLNFYYNLTVITPIKFPSCFVLSEYLTNDYCLIRINCTQNPLKTTILYNHTQSDWMLNIKHSPNMPSNYQTKVTYRTFTKLFSHSYPFSELCTTTEYETRESLDDFESIAIAVTAICLCLIIAGCVYLYIQRKNLLSLCSCSHSPEEKIKISTLY</sequence>
<evidence type="ECO:0000313" key="2">
    <source>
        <dbReference type="EMBL" id="ADZ39820.1"/>
    </source>
</evidence>
<reference evidence="2 3" key="1">
    <citation type="journal article" date="2009" name="PLoS Pathog.">
        <title>Isolation and characterization of adenoviruses persistently shed from the gastrointestinal tract of non-human primates.</title>
        <authorList>
            <person name="Roy S."/>
            <person name="Vandenberghe L.H."/>
            <person name="Kryazhimskiy S."/>
            <person name="Grant R."/>
            <person name="Calcedo R."/>
            <person name="Yuan X."/>
            <person name="Keough M."/>
            <person name="Sandhu A."/>
            <person name="Wang Q."/>
            <person name="Medina-Jaszek C.A."/>
            <person name="Plotkin J.B."/>
            <person name="Wilson J.M."/>
        </authorList>
    </citation>
    <scope>NUCLEOTIDE SEQUENCE [LARGE SCALE GENOMIC DNA]</scope>
    <source>
        <strain evidence="2">AJ75</strain>
    </source>
</reference>
<evidence type="ECO:0000313" key="3">
    <source>
        <dbReference type="Proteomes" id="UP000100237"/>
    </source>
</evidence>
<keyword evidence="1" id="KW-0812">Transmembrane</keyword>
<name>A0A9W3I4Q4_9ADEN</name>
<proteinExistence type="predicted"/>
<dbReference type="Proteomes" id="UP000100237">
    <property type="component" value="Genome"/>
</dbReference>
<keyword evidence="1" id="KW-0472">Membrane</keyword>
<keyword evidence="1" id="KW-1133">Transmembrane helix</keyword>
<protein>
    <submittedName>
        <fullName evidence="2">E3 CR1-beta</fullName>
    </submittedName>
</protein>